<feature type="transmembrane region" description="Helical" evidence="1">
    <location>
        <begin position="12"/>
        <end position="31"/>
    </location>
</feature>
<reference evidence="2 3" key="1">
    <citation type="submission" date="2018-06" db="EMBL/GenBank/DDBJ databases">
        <authorList>
            <consortium name="Pathogen Informatics"/>
            <person name="Doyle S."/>
        </authorList>
    </citation>
    <scope>NUCLEOTIDE SEQUENCE [LARGE SCALE GENOMIC DNA]</scope>
    <source>
        <strain evidence="2 3">NCTC7878</strain>
    </source>
</reference>
<evidence type="ECO:0000256" key="1">
    <source>
        <dbReference type="SAM" id="Phobius"/>
    </source>
</evidence>
<accession>A0A2X2K4R1</accession>
<dbReference type="NCBIfam" id="NF047560">
    <property type="entry name" value="PSM_export_PmtB"/>
    <property type="match status" value="1"/>
</dbReference>
<dbReference type="InterPro" id="IPR025699">
    <property type="entry name" value="ABC2_memb-like"/>
</dbReference>
<feature type="transmembrane region" description="Helical" evidence="1">
    <location>
        <begin position="37"/>
        <end position="55"/>
    </location>
</feature>
<sequence>MKALLIRNFKLRRYTLIIYVLLLTLYPFYIMLDSTKFFYLLQSFISPTILIIWILDAGHLFRLNRRLGGNDSYYFYMSLPCVKKTIA</sequence>
<dbReference type="Pfam" id="PF13346">
    <property type="entry name" value="ABC2_membrane_5"/>
    <property type="match status" value="1"/>
</dbReference>
<evidence type="ECO:0000313" key="3">
    <source>
        <dbReference type="Proteomes" id="UP000249913"/>
    </source>
</evidence>
<dbReference type="AlphaFoldDB" id="A0A2X2K4R1"/>
<keyword evidence="1" id="KW-0472">Membrane</keyword>
<name>A0A2X2K4R1_STAAU</name>
<evidence type="ECO:0000313" key="2">
    <source>
        <dbReference type="EMBL" id="SPZ99506.1"/>
    </source>
</evidence>
<proteinExistence type="predicted"/>
<gene>
    <name evidence="2" type="ORF">NCTC7878_02642</name>
</gene>
<keyword evidence="1" id="KW-1133">Transmembrane helix</keyword>
<dbReference type="EMBL" id="UAUX01000010">
    <property type="protein sequence ID" value="SPZ99506.1"/>
    <property type="molecule type" value="Genomic_DNA"/>
</dbReference>
<dbReference type="Proteomes" id="UP000249913">
    <property type="component" value="Unassembled WGS sequence"/>
</dbReference>
<keyword evidence="1" id="KW-0812">Transmembrane</keyword>
<protein>
    <submittedName>
        <fullName evidence="2">Membrane protein</fullName>
    </submittedName>
</protein>
<organism evidence="2 3">
    <name type="scientific">Staphylococcus aureus</name>
    <dbReference type="NCBI Taxonomy" id="1280"/>
    <lineage>
        <taxon>Bacteria</taxon>
        <taxon>Bacillati</taxon>
        <taxon>Bacillota</taxon>
        <taxon>Bacilli</taxon>
        <taxon>Bacillales</taxon>
        <taxon>Staphylococcaceae</taxon>
        <taxon>Staphylococcus</taxon>
    </lineage>
</organism>